<dbReference type="InterPro" id="IPR035905">
    <property type="entry name" value="Barstar-like_sf"/>
</dbReference>
<dbReference type="AlphaFoldDB" id="A0A1K0G827"/>
<evidence type="ECO:0000256" key="1">
    <source>
        <dbReference type="ARBA" id="ARBA00006845"/>
    </source>
</evidence>
<sequence length="103" mass="11917">MREAGTVNVVIDGRFILDEADLHRRLAGALGYGPYYCHDLDDLGRRLASGDPRPLQLVWIYAASLRLALGLELYDRYVRTLEEIEATDVGRDWNERFIFRVFE</sequence>
<dbReference type="EMBL" id="MEIA01000158">
    <property type="protein sequence ID" value="OJF13402.1"/>
    <property type="molecule type" value="Genomic_DNA"/>
</dbReference>
<comment type="similarity">
    <text evidence="1">Belongs to the barstar family.</text>
</comment>
<evidence type="ECO:0000259" key="2">
    <source>
        <dbReference type="Pfam" id="PF01337"/>
    </source>
</evidence>
<dbReference type="Proteomes" id="UP000182486">
    <property type="component" value="Unassembled WGS sequence"/>
</dbReference>
<comment type="caution">
    <text evidence="3">The sequence shown here is derived from an EMBL/GenBank/DDBJ whole genome shotgun (WGS) entry which is preliminary data.</text>
</comment>
<dbReference type="InterPro" id="IPR000468">
    <property type="entry name" value="Barstar"/>
</dbReference>
<reference evidence="3 4" key="1">
    <citation type="submission" date="2016-09" db="EMBL/GenBank/DDBJ databases">
        <title>Couchioplanes caeruleus draft genome sequence.</title>
        <authorList>
            <person name="Sheehan J."/>
            <person name="Caffrey P."/>
        </authorList>
    </citation>
    <scope>NUCLEOTIDE SEQUENCE [LARGE SCALE GENOMIC DNA]</scope>
    <source>
        <strain evidence="3 4">DSM 43634</strain>
    </source>
</reference>
<accession>A0A1K0G827</accession>
<proteinExistence type="inferred from homology"/>
<dbReference type="Pfam" id="PF01337">
    <property type="entry name" value="Barstar"/>
    <property type="match status" value="1"/>
</dbReference>
<feature type="domain" description="Barstar (barnase inhibitor)" evidence="2">
    <location>
        <begin position="8"/>
        <end position="87"/>
    </location>
</feature>
<name>A0A1K0G827_9ACTN</name>
<dbReference type="Gene3D" id="3.30.370.10">
    <property type="entry name" value="Barstar-like"/>
    <property type="match status" value="1"/>
</dbReference>
<organism evidence="3 4">
    <name type="scientific">Couchioplanes caeruleus subsp. caeruleus</name>
    <dbReference type="NCBI Taxonomy" id="56427"/>
    <lineage>
        <taxon>Bacteria</taxon>
        <taxon>Bacillati</taxon>
        <taxon>Actinomycetota</taxon>
        <taxon>Actinomycetes</taxon>
        <taxon>Micromonosporales</taxon>
        <taxon>Micromonosporaceae</taxon>
        <taxon>Couchioplanes</taxon>
    </lineage>
</organism>
<evidence type="ECO:0000313" key="3">
    <source>
        <dbReference type="EMBL" id="OJF13402.1"/>
    </source>
</evidence>
<evidence type="ECO:0000313" key="4">
    <source>
        <dbReference type="Proteomes" id="UP000182486"/>
    </source>
</evidence>
<keyword evidence="4" id="KW-1185">Reference proteome</keyword>
<dbReference type="SUPFAM" id="SSF52038">
    <property type="entry name" value="Barstar-related"/>
    <property type="match status" value="1"/>
</dbReference>
<protein>
    <recommendedName>
        <fullName evidence="2">Barstar (barnase inhibitor) domain-containing protein</fullName>
    </recommendedName>
</protein>
<gene>
    <name evidence="3" type="ORF">BG844_15450</name>
</gene>